<evidence type="ECO:0000313" key="1">
    <source>
        <dbReference type="EMBL" id="UWZ79569.1"/>
    </source>
</evidence>
<proteinExistence type="predicted"/>
<protein>
    <recommendedName>
        <fullName evidence="3">Preprotein translocase subunit SecB</fullName>
    </recommendedName>
</protein>
<dbReference type="SUPFAM" id="SSF54611">
    <property type="entry name" value="SecB-like"/>
    <property type="match status" value="1"/>
</dbReference>
<gene>
    <name evidence="1" type="ORF">L9S41_18090</name>
</gene>
<organism evidence="1 2">
    <name type="scientific">Geoalkalibacter halelectricus</name>
    <dbReference type="NCBI Taxonomy" id="2847045"/>
    <lineage>
        <taxon>Bacteria</taxon>
        <taxon>Pseudomonadati</taxon>
        <taxon>Thermodesulfobacteriota</taxon>
        <taxon>Desulfuromonadia</taxon>
        <taxon>Desulfuromonadales</taxon>
        <taxon>Geoalkalibacteraceae</taxon>
        <taxon>Geoalkalibacter</taxon>
    </lineage>
</organism>
<dbReference type="Proteomes" id="UP001060414">
    <property type="component" value="Chromosome"/>
</dbReference>
<evidence type="ECO:0000313" key="2">
    <source>
        <dbReference type="Proteomes" id="UP001060414"/>
    </source>
</evidence>
<keyword evidence="2" id="KW-1185">Reference proteome</keyword>
<dbReference type="InterPro" id="IPR035958">
    <property type="entry name" value="SecB-like_sf"/>
</dbReference>
<dbReference type="EMBL" id="CP092109">
    <property type="protein sequence ID" value="UWZ79569.1"/>
    <property type="molecule type" value="Genomic_DNA"/>
</dbReference>
<dbReference type="RefSeq" id="WP_260747921.1">
    <property type="nucleotide sequence ID" value="NZ_CP092109.1"/>
</dbReference>
<reference evidence="1" key="1">
    <citation type="journal article" date="2022" name="Environ. Microbiol.">
        <title>Geoalkalibacter halelectricus SAP #1 sp. nov. possessing extracellular electron transfer and mineral#reducing capabilities from a haloalkaline environment.</title>
        <authorList>
            <person name="Yadav S."/>
            <person name="Singh R."/>
            <person name="Sundharam S.S."/>
            <person name="Chaudhary S."/>
            <person name="Krishnamurthi S."/>
            <person name="Patil S.A."/>
        </authorList>
    </citation>
    <scope>NUCLEOTIDE SEQUENCE</scope>
    <source>
        <strain evidence="1">SAP-1</strain>
    </source>
</reference>
<name>A0ABY5ZL46_9BACT</name>
<accession>A0ABY5ZL46</accession>
<dbReference type="Gene3D" id="3.10.420.10">
    <property type="entry name" value="SecB-like"/>
    <property type="match status" value="1"/>
</dbReference>
<evidence type="ECO:0008006" key="3">
    <source>
        <dbReference type="Google" id="ProtNLM"/>
    </source>
</evidence>
<sequence>MISPELQKAIDALEIDDVYLREVTAHCADGFEPKYSDYEALTFQTRHFVKQSSLVELDGERFLLRVFVDLGARWIDESSKDEQLLPRAYIEALFVAEYRMQGRLDQASIDAFCLQNASYHVWPYWRELLNSHCTRMHLPRVTLPTVQLAQNRHRDNVEC</sequence>